<gene>
    <name evidence="1" type="ordered locus">VIBHAR_03360</name>
</gene>
<dbReference type="KEGG" id="vha:VIBHAR_03360"/>
<accession>A7MZI9</accession>
<reference evidence="1 2" key="1">
    <citation type="submission" date="2007-08" db="EMBL/GenBank/DDBJ databases">
        <authorList>
            <consortium name="The Vibrio harveyi Genome Sequencing Project"/>
            <person name="Bassler B."/>
            <person name="Clifton S.W."/>
            <person name="Fulton L."/>
            <person name="Delehaunty K."/>
            <person name="Fronick C."/>
            <person name="Harrison M."/>
            <person name="Markivic C."/>
            <person name="Fulton R."/>
            <person name="Tin-Wollam A.-M."/>
            <person name="Shah N."/>
            <person name="Pepin K."/>
            <person name="Nash W."/>
            <person name="Thiruvilangam P."/>
            <person name="Bhonagiri V."/>
            <person name="Waters C."/>
            <person name="Tu K.C."/>
            <person name="Irgon J."/>
            <person name="Wilson R.K."/>
        </authorList>
    </citation>
    <scope>NUCLEOTIDE SEQUENCE [LARGE SCALE GENOMIC DNA]</scope>
    <source>
        <strain evidence="2">ATCC BAA-1116 / BB120</strain>
    </source>
</reference>
<dbReference type="AlphaFoldDB" id="A7MZI9"/>
<proteinExistence type="predicted"/>
<evidence type="ECO:0000313" key="2">
    <source>
        <dbReference type="Proteomes" id="UP000008152"/>
    </source>
</evidence>
<organism evidence="1 2">
    <name type="scientific">Vibrio campbellii (strain ATCC BAA-1116)</name>
    <dbReference type="NCBI Taxonomy" id="2902295"/>
    <lineage>
        <taxon>Bacteria</taxon>
        <taxon>Pseudomonadati</taxon>
        <taxon>Pseudomonadota</taxon>
        <taxon>Gammaproteobacteria</taxon>
        <taxon>Vibrionales</taxon>
        <taxon>Vibrionaceae</taxon>
        <taxon>Vibrio</taxon>
    </lineage>
</organism>
<dbReference type="EMBL" id="CP000789">
    <property type="protein sequence ID" value="ABU72307.1"/>
    <property type="molecule type" value="Genomic_DNA"/>
</dbReference>
<name>A7MZI9_VIBC1</name>
<dbReference type="Proteomes" id="UP000008152">
    <property type="component" value="Chromosome I"/>
</dbReference>
<sequence length="33" mass="3376">MAAFLILTFAADGTLITALGNAFGDIADDLDAF</sequence>
<dbReference type="PATRIC" id="fig|338187.36.peg.3286"/>
<evidence type="ECO:0000313" key="1">
    <source>
        <dbReference type="EMBL" id="ABU72307.1"/>
    </source>
</evidence>
<protein>
    <submittedName>
        <fullName evidence="1">Uncharacterized protein</fullName>
    </submittedName>
</protein>